<organism evidence="2 3">
    <name type="scientific">Sphingobium jiangsuense</name>
    <dbReference type="NCBI Taxonomy" id="870476"/>
    <lineage>
        <taxon>Bacteria</taxon>
        <taxon>Pseudomonadati</taxon>
        <taxon>Pseudomonadota</taxon>
        <taxon>Alphaproteobacteria</taxon>
        <taxon>Sphingomonadales</taxon>
        <taxon>Sphingomonadaceae</taxon>
        <taxon>Sphingobium</taxon>
    </lineage>
</organism>
<accession>A0A7W6BIT3</accession>
<dbReference type="Gene3D" id="3.40.1350.10">
    <property type="match status" value="1"/>
</dbReference>
<dbReference type="AlphaFoldDB" id="A0A7W6BIT3"/>
<evidence type="ECO:0000259" key="1">
    <source>
        <dbReference type="Pfam" id="PF01939"/>
    </source>
</evidence>
<dbReference type="Proteomes" id="UP000571950">
    <property type="component" value="Unassembled WGS sequence"/>
</dbReference>
<dbReference type="InterPro" id="IPR011856">
    <property type="entry name" value="tRNA_endonuc-like_dom_sf"/>
</dbReference>
<evidence type="ECO:0000313" key="2">
    <source>
        <dbReference type="EMBL" id="MBB3924307.1"/>
    </source>
</evidence>
<reference evidence="2 3" key="1">
    <citation type="submission" date="2020-08" db="EMBL/GenBank/DDBJ databases">
        <title>Genomic Encyclopedia of Type Strains, Phase IV (KMG-IV): sequencing the most valuable type-strain genomes for metagenomic binning, comparative biology and taxonomic classification.</title>
        <authorList>
            <person name="Goeker M."/>
        </authorList>
    </citation>
    <scope>NUCLEOTIDE SEQUENCE [LARGE SCALE GENOMIC DNA]</scope>
    <source>
        <strain evidence="2 3">DSM 26189</strain>
    </source>
</reference>
<protein>
    <recommendedName>
        <fullName evidence="1">Endonuclease NucS C-terminal domain-containing protein</fullName>
    </recommendedName>
</protein>
<feature type="domain" description="Endonuclease NucS C-terminal" evidence="1">
    <location>
        <begin position="25"/>
        <end position="93"/>
    </location>
</feature>
<dbReference type="GO" id="GO:0004519">
    <property type="term" value="F:endonuclease activity"/>
    <property type="evidence" value="ECO:0007669"/>
    <property type="project" value="InterPro"/>
</dbReference>
<name>A0A7W6BIT3_9SPHN</name>
<dbReference type="EMBL" id="JACIDT010000001">
    <property type="protein sequence ID" value="MBB3924307.1"/>
    <property type="molecule type" value="Genomic_DNA"/>
</dbReference>
<dbReference type="InterPro" id="IPR048301">
    <property type="entry name" value="NucS_C"/>
</dbReference>
<evidence type="ECO:0000313" key="3">
    <source>
        <dbReference type="Proteomes" id="UP000571950"/>
    </source>
</evidence>
<sequence>MPIRNHIWTIAPQPQPLPETRIASERALEDMIVAAPRILSDEWMLIGRQETTTAGRLDLLALAPDGALILIELKRDRTPREVVAQALDYASWVEELEASDIAAIYGRFAPGRDLADDFLHRFGQPLDEDTLNESHQIVIVATHLDDSSERIVKYLGDKGIPINVLCFQVFANGEQQLLSRTWLVDPVQIQVSAATPATTRGTREREPWNGEFYACFGHSTTRSWDEGRRYGFISGGGGSWYSNTLNLLSVGDRVWVKAPGYGFVGVGEVIGARQPITEFKIATPEGERPALEVLKDGVYHREHAEDPEHMEYFVPVRWIHTVPLSEAVDEIGLFGNQNTVCKPVTPKWRHTIERLKERWGMNKPLTQAA</sequence>
<comment type="caution">
    <text evidence="2">The sequence shown here is derived from an EMBL/GenBank/DDBJ whole genome shotgun (WGS) entry which is preliminary data.</text>
</comment>
<keyword evidence="3" id="KW-1185">Reference proteome</keyword>
<proteinExistence type="predicted"/>
<dbReference type="Pfam" id="PF01939">
    <property type="entry name" value="NucS_C"/>
    <property type="match status" value="1"/>
</dbReference>
<dbReference type="GO" id="GO:0003676">
    <property type="term" value="F:nucleic acid binding"/>
    <property type="evidence" value="ECO:0007669"/>
    <property type="project" value="InterPro"/>
</dbReference>
<gene>
    <name evidence="2" type="ORF">GGR43_000001</name>
</gene>
<dbReference type="RefSeq" id="WP_188069898.1">
    <property type="nucleotide sequence ID" value="NZ_BSPS01000109.1"/>
</dbReference>